<gene>
    <name evidence="2" type="ORF">SCAR479_12872</name>
</gene>
<feature type="region of interest" description="Disordered" evidence="1">
    <location>
        <begin position="233"/>
        <end position="256"/>
    </location>
</feature>
<evidence type="ECO:0000313" key="3">
    <source>
        <dbReference type="Proteomes" id="UP001465668"/>
    </source>
</evidence>
<comment type="caution">
    <text evidence="2">The sequence shown here is derived from an EMBL/GenBank/DDBJ whole genome shotgun (WGS) entry which is preliminary data.</text>
</comment>
<reference evidence="2 3" key="1">
    <citation type="submission" date="2024-02" db="EMBL/GenBank/DDBJ databases">
        <title>First draft genome assembly of two strains of Seiridium cardinale.</title>
        <authorList>
            <person name="Emiliani G."/>
            <person name="Scali E."/>
        </authorList>
    </citation>
    <scope>NUCLEOTIDE SEQUENCE [LARGE SCALE GENOMIC DNA]</scope>
    <source>
        <strain evidence="2 3">BM-138-000479</strain>
    </source>
</reference>
<keyword evidence="3" id="KW-1185">Reference proteome</keyword>
<dbReference type="Proteomes" id="UP001465668">
    <property type="component" value="Unassembled WGS sequence"/>
</dbReference>
<dbReference type="EMBL" id="JARVKM010000093">
    <property type="protein sequence ID" value="KAK9770402.1"/>
    <property type="molecule type" value="Genomic_DNA"/>
</dbReference>
<accession>A0ABR2X9I5</accession>
<organism evidence="2 3">
    <name type="scientific">Seiridium cardinale</name>
    <dbReference type="NCBI Taxonomy" id="138064"/>
    <lineage>
        <taxon>Eukaryota</taxon>
        <taxon>Fungi</taxon>
        <taxon>Dikarya</taxon>
        <taxon>Ascomycota</taxon>
        <taxon>Pezizomycotina</taxon>
        <taxon>Sordariomycetes</taxon>
        <taxon>Xylariomycetidae</taxon>
        <taxon>Amphisphaeriales</taxon>
        <taxon>Sporocadaceae</taxon>
        <taxon>Seiridium</taxon>
    </lineage>
</organism>
<protein>
    <submittedName>
        <fullName evidence="2">Uncharacterized protein</fullName>
    </submittedName>
</protein>
<name>A0ABR2X9I5_9PEZI</name>
<evidence type="ECO:0000313" key="2">
    <source>
        <dbReference type="EMBL" id="KAK9770402.1"/>
    </source>
</evidence>
<proteinExistence type="predicted"/>
<sequence>MVAPQYLCSKFPPTQERKARKAAGLPASEDVGAISSLVRALKEETEKAVGFSITSAATSVPLFPAIYDEDLYDSFKYIGLEYLQMIQYSYRAHPQACWEKDDGFWHEYYYIVDYTKSSLLAYHTGTFSEGAYDIKVAQEYNLFLGSDARFDNPNEDHYWDGVRQVLLKPLLARSYQMPTKIILVGESSDDPAFREHFDDVLEESVKDAVPPIFDQDPVYVRAKGAADVCETLGVSPQTHEGPSSGLEIRDVYSQGL</sequence>
<evidence type="ECO:0000256" key="1">
    <source>
        <dbReference type="SAM" id="MobiDB-lite"/>
    </source>
</evidence>